<gene>
    <name evidence="2" type="ORF">Tbon_11245</name>
</gene>
<dbReference type="InterPro" id="IPR024439">
    <property type="entry name" value="RNHCP"/>
</dbReference>
<feature type="domain" description="RNHCP" evidence="1">
    <location>
        <begin position="5"/>
        <end position="93"/>
    </location>
</feature>
<proteinExistence type="predicted"/>
<dbReference type="RefSeq" id="WP_158067793.1">
    <property type="nucleotide sequence ID" value="NZ_CP042829.1"/>
</dbReference>
<sequence>MPDAETFRCIKCRSTVDTLAFGTTQRNHCNQCLWSRHVDNFPGDRKAACGGPMEPLAVFVAPDGEWMLIHRCKSCGVLHENRIAGDDNLMVLMAIAARPLANPPVPLEYLP</sequence>
<dbReference type="Proteomes" id="UP000326331">
    <property type="component" value="Chromosome"/>
</dbReference>
<evidence type="ECO:0000313" key="3">
    <source>
        <dbReference type="Proteomes" id="UP000326331"/>
    </source>
</evidence>
<dbReference type="Pfam" id="PF12647">
    <property type="entry name" value="RNHCP"/>
    <property type="match status" value="1"/>
</dbReference>
<reference evidence="2 3" key="1">
    <citation type="submission" date="2019-08" db="EMBL/GenBank/DDBJ databases">
        <authorList>
            <person name="Toschakov S.V."/>
        </authorList>
    </citation>
    <scope>NUCLEOTIDE SEQUENCE [LARGE SCALE GENOMIC DNA]</scope>
    <source>
        <strain evidence="2 3">3753O</strain>
    </source>
</reference>
<protein>
    <submittedName>
        <fullName evidence="2">RNHCP domain-containing protein</fullName>
    </submittedName>
</protein>
<evidence type="ECO:0000259" key="1">
    <source>
        <dbReference type="Pfam" id="PF12647"/>
    </source>
</evidence>
<accession>A0ABX6C7A1</accession>
<organism evidence="2 3">
    <name type="scientific">Tepidiforma bonchosmolovskayae</name>
    <dbReference type="NCBI Taxonomy" id="2601677"/>
    <lineage>
        <taxon>Bacteria</taxon>
        <taxon>Bacillati</taxon>
        <taxon>Chloroflexota</taxon>
        <taxon>Tepidiformia</taxon>
        <taxon>Tepidiformales</taxon>
        <taxon>Tepidiformaceae</taxon>
        <taxon>Tepidiforma</taxon>
    </lineage>
</organism>
<reference evidence="2 3" key="2">
    <citation type="submission" date="2019-10" db="EMBL/GenBank/DDBJ databases">
        <title>Thermopilla bonchosmolovskayae gen. nov., sp. nov., a moderately thermophilic Chloroflexi bacterium from a Chukotka hot spring (Arctic, Russia), representing a novel classis Thermopillaia, which include previously uncultivated lineage OLB14.</title>
        <authorList>
            <person name="Kochetkova T.V."/>
            <person name="Zayulina K.S."/>
            <person name="Zhigarkov V.S."/>
            <person name="Minaev N.V."/>
            <person name="Novikov A."/>
            <person name="Toshchakov S.V."/>
            <person name="Elcheninov A.G."/>
            <person name="Kublanov I.V."/>
        </authorList>
    </citation>
    <scope>NUCLEOTIDE SEQUENCE [LARGE SCALE GENOMIC DNA]</scope>
    <source>
        <strain evidence="2 3">3753O</strain>
    </source>
</reference>
<name>A0ABX6C7A1_9CHLR</name>
<evidence type="ECO:0000313" key="2">
    <source>
        <dbReference type="EMBL" id="QFG03844.1"/>
    </source>
</evidence>
<dbReference type="EMBL" id="CP042829">
    <property type="protein sequence ID" value="QFG03844.1"/>
    <property type="molecule type" value="Genomic_DNA"/>
</dbReference>
<keyword evidence="3" id="KW-1185">Reference proteome</keyword>